<evidence type="ECO:0000313" key="3">
    <source>
        <dbReference type="EMBL" id="GAA1871593.1"/>
    </source>
</evidence>
<dbReference type="Gene3D" id="3.40.50.720">
    <property type="entry name" value="NAD(P)-binding Rossmann-like Domain"/>
    <property type="match status" value="2"/>
</dbReference>
<keyword evidence="1" id="KW-0812">Transmembrane</keyword>
<name>A0ABN2NJ45_9MICO</name>
<dbReference type="PANTHER" id="PTHR43833:SF11">
    <property type="entry name" value="VOLTAGE-GATED POTASSIUM CHANNEL KCH"/>
    <property type="match status" value="1"/>
</dbReference>
<dbReference type="Pfam" id="PF02254">
    <property type="entry name" value="TrkA_N"/>
    <property type="match status" value="1"/>
</dbReference>
<comment type="caution">
    <text evidence="3">The sequence shown here is derived from an EMBL/GenBank/DDBJ whole genome shotgun (WGS) entry which is preliminary data.</text>
</comment>
<feature type="domain" description="RCK N-terminal" evidence="2">
    <location>
        <begin position="346"/>
        <end position="457"/>
    </location>
</feature>
<dbReference type="InterPro" id="IPR050721">
    <property type="entry name" value="Trk_Ktr_HKT_K-transport"/>
</dbReference>
<dbReference type="RefSeq" id="WP_344105132.1">
    <property type="nucleotide sequence ID" value="NZ_BAAANL010000007.1"/>
</dbReference>
<organism evidence="3 4">
    <name type="scientific">Myceligenerans crystallogenes</name>
    <dbReference type="NCBI Taxonomy" id="316335"/>
    <lineage>
        <taxon>Bacteria</taxon>
        <taxon>Bacillati</taxon>
        <taxon>Actinomycetota</taxon>
        <taxon>Actinomycetes</taxon>
        <taxon>Micrococcales</taxon>
        <taxon>Promicromonosporaceae</taxon>
        <taxon>Myceligenerans</taxon>
    </lineage>
</organism>
<feature type="transmembrane region" description="Helical" evidence="1">
    <location>
        <begin position="302"/>
        <end position="327"/>
    </location>
</feature>
<accession>A0ABN2NJ45</accession>
<keyword evidence="1" id="KW-0472">Membrane</keyword>
<dbReference type="PANTHER" id="PTHR43833">
    <property type="entry name" value="POTASSIUM CHANNEL PROTEIN 2-RELATED-RELATED"/>
    <property type="match status" value="1"/>
</dbReference>
<dbReference type="Proteomes" id="UP001501094">
    <property type="component" value="Unassembled WGS sequence"/>
</dbReference>
<sequence>MATPAASERPHYVVCGANPLMYRMALALVTRYGGTVGVVLPDAGDRYARTLVEEDRQHHPQRPRVTLVEAVQPDRASLQAAGLDRATSVALLDQDDGGNVNLALLVDELRPGTRQIVRIFDEDLGDSLTEYLPNCRPMSSSRFAAPEVVARALREPTRLDLPGRRHVVTRQPAGGTGSANAVPLFAWDRTHPESKVEALPQPGTPGVLYLEQTAPPGEPKPVSEDRLSPVFRQVMRHLRTDRILQVAAIVLAVLILVASLVYLPSTRSAAGPWAAWGEALYDALLTLVGGTDPHGGDIGARLMHILLTLLSVVVVPLLTAALVDVVIKARLQLDRGELTEAVAGHVVVVGLSDLGTRVVEELHGRGVDVVAVDLDEQARGVAVARELHVPVVIGDASRSATLRRAYVHAAQAVVVVTGGHTNTLGIAFAADSLDREPGASRLRVVMRVFDKDTSRRLSDRLNGGDPAKHGSFRMVSASHLSAPHFAAAMIGQDDLLDTVAFRDRVLIAAQVPLAGAGHLRQITPMPLRTDLDVPGAVRVVQVRTARATGGAKPVWLAPAGGTLEGIDAVTVLATAHGLRTLQEQVQLPAALRAVPHVVRRIDVEEDSPLLSPARRLGRRRPAVASDLDQDGRLQVLLVRRPESGDVGGFAAAMPDGTPRIVPLDRRGYLPPSAVLAAGQALWVAGTDDAVAELERAARRAV</sequence>
<keyword evidence="1" id="KW-1133">Transmembrane helix</keyword>
<proteinExistence type="predicted"/>
<evidence type="ECO:0000259" key="2">
    <source>
        <dbReference type="Pfam" id="PF02254"/>
    </source>
</evidence>
<protein>
    <submittedName>
        <fullName evidence="3">NAD-binding protein</fullName>
    </submittedName>
</protein>
<dbReference type="InterPro" id="IPR036291">
    <property type="entry name" value="NAD(P)-bd_dom_sf"/>
</dbReference>
<dbReference type="InterPro" id="IPR003148">
    <property type="entry name" value="RCK_N"/>
</dbReference>
<dbReference type="EMBL" id="BAAANL010000007">
    <property type="protein sequence ID" value="GAA1871593.1"/>
    <property type="molecule type" value="Genomic_DNA"/>
</dbReference>
<evidence type="ECO:0000256" key="1">
    <source>
        <dbReference type="SAM" id="Phobius"/>
    </source>
</evidence>
<evidence type="ECO:0000313" key="4">
    <source>
        <dbReference type="Proteomes" id="UP001501094"/>
    </source>
</evidence>
<reference evidence="3 4" key="1">
    <citation type="journal article" date="2019" name="Int. J. Syst. Evol. Microbiol.">
        <title>The Global Catalogue of Microorganisms (GCM) 10K type strain sequencing project: providing services to taxonomists for standard genome sequencing and annotation.</title>
        <authorList>
            <consortium name="The Broad Institute Genomics Platform"/>
            <consortium name="The Broad Institute Genome Sequencing Center for Infectious Disease"/>
            <person name="Wu L."/>
            <person name="Ma J."/>
        </authorList>
    </citation>
    <scope>NUCLEOTIDE SEQUENCE [LARGE SCALE GENOMIC DNA]</scope>
    <source>
        <strain evidence="3 4">JCM 14326</strain>
    </source>
</reference>
<feature type="transmembrane region" description="Helical" evidence="1">
    <location>
        <begin position="243"/>
        <end position="263"/>
    </location>
</feature>
<gene>
    <name evidence="3" type="ORF">GCM10009751_33550</name>
</gene>
<keyword evidence="4" id="KW-1185">Reference proteome</keyword>
<dbReference type="SUPFAM" id="SSF51735">
    <property type="entry name" value="NAD(P)-binding Rossmann-fold domains"/>
    <property type="match status" value="2"/>
</dbReference>